<reference evidence="4 5" key="2">
    <citation type="submission" date="2019-07" db="EMBL/GenBank/DDBJ databases">
        <authorList>
            <person name="Huang Y."/>
        </authorList>
    </citation>
    <scope>NUCLEOTIDE SEQUENCE [LARGE SCALE GENOMIC DNA]</scope>
    <source>
        <strain evidence="4 5">HY188</strain>
    </source>
</reference>
<dbReference type="PANTHER" id="PTHR33371:SF4">
    <property type="entry name" value="INTERMEMBRANE PHOSPHOLIPID TRANSPORT SYSTEM BINDING PROTEIN MLAD"/>
    <property type="match status" value="1"/>
</dbReference>
<feature type="domain" description="Mammalian cell entry C-terminal" evidence="3">
    <location>
        <begin position="119"/>
        <end position="287"/>
    </location>
</feature>
<dbReference type="Proteomes" id="UP000317344">
    <property type="component" value="Chromosome"/>
</dbReference>
<dbReference type="GO" id="GO:0005576">
    <property type="term" value="C:extracellular region"/>
    <property type="evidence" value="ECO:0007669"/>
    <property type="project" value="TreeGrafter"/>
</dbReference>
<proteinExistence type="predicted"/>
<reference evidence="4 5" key="1">
    <citation type="submission" date="2019-07" db="EMBL/GenBank/DDBJ databases">
        <title>Tomitella cavernea sp. nov., an actinomycete isolated from soil.</title>
        <authorList>
            <person name="Cheng J."/>
        </authorList>
    </citation>
    <scope>NUCLEOTIDE SEQUENCE [LARGE SCALE GENOMIC DNA]</scope>
    <source>
        <strain evidence="4 5">HY188</strain>
    </source>
</reference>
<name>A0A516X0I8_9ACTN</name>
<dbReference type="EMBL" id="CP041765">
    <property type="protein sequence ID" value="QDQ96550.1"/>
    <property type="molecule type" value="Genomic_DNA"/>
</dbReference>
<gene>
    <name evidence="4" type="ORF">FO059_03390</name>
</gene>
<dbReference type="AlphaFoldDB" id="A0A516X0I8"/>
<dbReference type="InterPro" id="IPR003399">
    <property type="entry name" value="Mce/MlaD"/>
</dbReference>
<dbReference type="Pfam" id="PF02470">
    <property type="entry name" value="MlaD"/>
    <property type="match status" value="1"/>
</dbReference>
<feature type="domain" description="Mce/MlaD" evidence="2">
    <location>
        <begin position="38"/>
        <end position="112"/>
    </location>
</feature>
<accession>A0A516X0I8</accession>
<evidence type="ECO:0000256" key="1">
    <source>
        <dbReference type="SAM" id="Phobius"/>
    </source>
</evidence>
<evidence type="ECO:0000259" key="2">
    <source>
        <dbReference type="Pfam" id="PF02470"/>
    </source>
</evidence>
<dbReference type="KEGG" id="toy:FO059_03390"/>
<dbReference type="RefSeq" id="WP_143906348.1">
    <property type="nucleotide sequence ID" value="NZ_CP041765.1"/>
</dbReference>
<keyword evidence="1" id="KW-0472">Membrane</keyword>
<evidence type="ECO:0000313" key="5">
    <source>
        <dbReference type="Proteomes" id="UP000317344"/>
    </source>
</evidence>
<keyword evidence="1" id="KW-1133">Transmembrane helix</keyword>
<keyword evidence="1" id="KW-0812">Transmembrane</keyword>
<dbReference type="InterPro" id="IPR052336">
    <property type="entry name" value="MlaD_Phospholipid_Transporter"/>
</dbReference>
<dbReference type="InterPro" id="IPR024516">
    <property type="entry name" value="Mce_C"/>
</dbReference>
<dbReference type="Pfam" id="PF11887">
    <property type="entry name" value="Mce4_CUP1"/>
    <property type="match status" value="1"/>
</dbReference>
<evidence type="ECO:0000259" key="3">
    <source>
        <dbReference type="Pfam" id="PF11887"/>
    </source>
</evidence>
<dbReference type="InterPro" id="IPR005693">
    <property type="entry name" value="Mce"/>
</dbReference>
<evidence type="ECO:0000313" key="4">
    <source>
        <dbReference type="EMBL" id="QDQ96550.1"/>
    </source>
</evidence>
<dbReference type="NCBIfam" id="TIGR00996">
    <property type="entry name" value="Mtu_fam_mce"/>
    <property type="match status" value="1"/>
</dbReference>
<organism evidence="4 5">
    <name type="scientific">Tomitella fengzijianii</name>
    <dbReference type="NCBI Taxonomy" id="2597660"/>
    <lineage>
        <taxon>Bacteria</taxon>
        <taxon>Bacillati</taxon>
        <taxon>Actinomycetota</taxon>
        <taxon>Actinomycetes</taxon>
        <taxon>Mycobacteriales</taxon>
        <taxon>Tomitella</taxon>
    </lineage>
</organism>
<dbReference type="OrthoDB" id="4516955at2"/>
<protein>
    <submittedName>
        <fullName evidence="4">MCE family protein</fullName>
    </submittedName>
</protein>
<dbReference type="PANTHER" id="PTHR33371">
    <property type="entry name" value="INTERMEMBRANE PHOSPHOLIPID TRANSPORT SYSTEM BINDING PROTEIN MLAD-RELATED"/>
    <property type="match status" value="1"/>
</dbReference>
<sequence>MAVLNRVSNKLVAFIALFLVLLAVAGTAVWFVFFRAEPTRITAYFDRTVGIYSGSKVMVLGVEVGKVASVDPAGADVKVVMTVDGDVDIPAGVTAVQVTPSVVPDRYVQLAPAYSGGPKLPQNATLDRDHTRTPVEIDEMYKSIQEVSEALGPDGANKNGALTNLVNSAAANLDGNGDSINKTIEKLSDAARTLSDSRGDIFATVRNLQTFASTLAEHDAQVREFNSQMAQFNDFLDGERGNMAESIKQLSYALGDVSRFVHDNKDLLESNIKGLASVTQTVAGHREGLKESLSLMPLAIANFIDAYDPDSGTVQMRLGFPMLQDPLYEIGCQMLNMGKMGPGIPEYEALEKKMRPVMDQCKAIADKVTAGVKTPTLNLPFGVLSGDNLQRSPVPGTVPGVVSPRFEGGN</sequence>
<feature type="transmembrane region" description="Helical" evidence="1">
    <location>
        <begin position="12"/>
        <end position="33"/>
    </location>
</feature>
<keyword evidence="5" id="KW-1185">Reference proteome</keyword>